<dbReference type="PRINTS" id="PR00380">
    <property type="entry name" value="KINESINHEAVY"/>
</dbReference>
<feature type="region of interest" description="Disordered" evidence="10">
    <location>
        <begin position="1"/>
        <end position="22"/>
    </location>
</feature>
<dbReference type="GO" id="GO:0003777">
    <property type="term" value="F:microtubule motor activity"/>
    <property type="evidence" value="ECO:0007669"/>
    <property type="project" value="InterPro"/>
</dbReference>
<evidence type="ECO:0000259" key="11">
    <source>
        <dbReference type="PROSITE" id="PS50067"/>
    </source>
</evidence>
<keyword evidence="4 7" id="KW-0067">ATP-binding</keyword>
<evidence type="ECO:0000256" key="8">
    <source>
        <dbReference type="RuleBase" id="RU000394"/>
    </source>
</evidence>
<dbReference type="InterPro" id="IPR021881">
    <property type="entry name" value="NACK_C"/>
</dbReference>
<evidence type="ECO:0000256" key="5">
    <source>
        <dbReference type="ARBA" id="ARBA00023054"/>
    </source>
</evidence>
<proteinExistence type="inferred from homology"/>
<dbReference type="Proteomes" id="UP000317650">
    <property type="component" value="Chromosome 7"/>
</dbReference>
<keyword evidence="5 9" id="KW-0175">Coiled coil</keyword>
<dbReference type="AlphaFoldDB" id="A0A4S8JHJ1"/>
<dbReference type="SMART" id="SM00129">
    <property type="entry name" value="KISc"/>
    <property type="match status" value="1"/>
</dbReference>
<evidence type="ECO:0000256" key="1">
    <source>
        <dbReference type="ARBA" id="ARBA00007310"/>
    </source>
</evidence>
<organism evidence="12 13">
    <name type="scientific">Musa balbisiana</name>
    <name type="common">Banana</name>
    <dbReference type="NCBI Taxonomy" id="52838"/>
    <lineage>
        <taxon>Eukaryota</taxon>
        <taxon>Viridiplantae</taxon>
        <taxon>Streptophyta</taxon>
        <taxon>Embryophyta</taxon>
        <taxon>Tracheophyta</taxon>
        <taxon>Spermatophyta</taxon>
        <taxon>Magnoliopsida</taxon>
        <taxon>Liliopsida</taxon>
        <taxon>Zingiberales</taxon>
        <taxon>Musaceae</taxon>
        <taxon>Musa</taxon>
    </lineage>
</organism>
<dbReference type="InterPro" id="IPR019821">
    <property type="entry name" value="Kinesin_motor_CS"/>
</dbReference>
<evidence type="ECO:0000313" key="13">
    <source>
        <dbReference type="Proteomes" id="UP000317650"/>
    </source>
</evidence>
<feature type="region of interest" description="Disordered" evidence="10">
    <location>
        <begin position="553"/>
        <end position="573"/>
    </location>
</feature>
<protein>
    <recommendedName>
        <fullName evidence="8">Kinesin-like protein</fullName>
    </recommendedName>
</protein>
<dbReference type="PANTHER" id="PTHR47968">
    <property type="entry name" value="CENTROMERE PROTEIN E"/>
    <property type="match status" value="1"/>
</dbReference>
<dbReference type="FunFam" id="3.40.850.10:FF:000016">
    <property type="entry name" value="Kinesin-like protein"/>
    <property type="match status" value="1"/>
</dbReference>
<reference evidence="12 13" key="1">
    <citation type="journal article" date="2019" name="Nat. Plants">
        <title>Genome sequencing of Musa balbisiana reveals subgenome evolution and function divergence in polyploid bananas.</title>
        <authorList>
            <person name="Yao X."/>
        </authorList>
    </citation>
    <scope>NUCLEOTIDE SEQUENCE [LARGE SCALE GENOMIC DNA]</scope>
    <source>
        <strain evidence="13">cv. DH-PKW</strain>
        <tissue evidence="12">Leaves</tissue>
    </source>
</reference>
<dbReference type="GO" id="GO:0005524">
    <property type="term" value="F:ATP binding"/>
    <property type="evidence" value="ECO:0007669"/>
    <property type="project" value="UniProtKB-UniRule"/>
</dbReference>
<dbReference type="PROSITE" id="PS50067">
    <property type="entry name" value="KINESIN_MOTOR_2"/>
    <property type="match status" value="1"/>
</dbReference>
<dbReference type="GO" id="GO:0008017">
    <property type="term" value="F:microtubule binding"/>
    <property type="evidence" value="ECO:0007669"/>
    <property type="project" value="InterPro"/>
</dbReference>
<dbReference type="PANTHER" id="PTHR47968:SF18">
    <property type="entry name" value="KINESIN-LIKE PROTEIN KIN-7F"/>
    <property type="match status" value="1"/>
</dbReference>
<evidence type="ECO:0000256" key="2">
    <source>
        <dbReference type="ARBA" id="ARBA00022701"/>
    </source>
</evidence>
<dbReference type="InterPro" id="IPR001752">
    <property type="entry name" value="Kinesin_motor_dom"/>
</dbReference>
<keyword evidence="6 7" id="KW-0505">Motor protein</keyword>
<dbReference type="CDD" id="cd01374">
    <property type="entry name" value="KISc_CENP_E"/>
    <property type="match status" value="1"/>
</dbReference>
<feature type="binding site" evidence="7">
    <location>
        <begin position="112"/>
        <end position="119"/>
    </location>
    <ligand>
        <name>ATP</name>
        <dbReference type="ChEBI" id="CHEBI:30616"/>
    </ligand>
</feature>
<dbReference type="Gene3D" id="3.40.850.10">
    <property type="entry name" value="Kinesin motor domain"/>
    <property type="match status" value="1"/>
</dbReference>
<feature type="coiled-coil region" evidence="9">
    <location>
        <begin position="390"/>
        <end position="417"/>
    </location>
</feature>
<gene>
    <name evidence="12" type="ORF">C4D60_Mb07t22780</name>
</gene>
<evidence type="ECO:0000256" key="4">
    <source>
        <dbReference type="ARBA" id="ARBA00022840"/>
    </source>
</evidence>
<dbReference type="GO" id="GO:0007018">
    <property type="term" value="P:microtubule-based movement"/>
    <property type="evidence" value="ECO:0007669"/>
    <property type="project" value="InterPro"/>
</dbReference>
<dbReference type="SUPFAM" id="SSF52540">
    <property type="entry name" value="P-loop containing nucleoside triphosphate hydrolases"/>
    <property type="match status" value="1"/>
</dbReference>
<keyword evidence="3 7" id="KW-0547">Nucleotide-binding</keyword>
<dbReference type="EMBL" id="PYDT01000005">
    <property type="protein sequence ID" value="THU61390.1"/>
    <property type="molecule type" value="Genomic_DNA"/>
</dbReference>
<keyword evidence="2 8" id="KW-0493">Microtubule</keyword>
<evidence type="ECO:0000256" key="3">
    <source>
        <dbReference type="ARBA" id="ARBA00022741"/>
    </source>
</evidence>
<dbReference type="STRING" id="52838.A0A4S8JHJ1"/>
<evidence type="ECO:0000256" key="6">
    <source>
        <dbReference type="ARBA" id="ARBA00023175"/>
    </source>
</evidence>
<accession>A0A4S8JHJ1</accession>
<feature type="compositionally biased region" description="Basic and acidic residues" evidence="10">
    <location>
        <begin position="11"/>
        <end position="22"/>
    </location>
</feature>
<sequence length="959" mass="109106">MGSIGSEEPAQWEKAEGDSTVGEEERILVSVRLRPLNAKELERNDTSDWECIDRTTVVFKNNLPDRSMYPTAYTFDRVFGSKCGTRDVYEEGAKEVALSVVSGINATIFAYGQTNSGKTYTMTGITEYSVADIYDHIKRHEEREFILKFSAMEIYNEVVRDLLSMDGSPLRLLDDPERGTIVEKLTEETLRDENHLKELLSTCEAQRQTGETSLNEMSSRSHQILRLTIESSARELLNRNSSSTLAATVNFVDLAGSERASQTGVRLKEGCHINRSLLTLGTVIRKLSKGRNGHIPYRDSKLTRILQSSLGGNARTAIVCTMSPARSHIEQSRNTLLFASCAKQVVTNAQVNVVMSDKALVKHLQREVFRLESELKYPGSASCSSHFEALRDKDAQIEKMEREIKGLIQQRDLAQSHLKDLLATVDDDQASRQWHELSHASVSHVHNMPEDVCSISGTSGVAYQSSEFGSISFDAPHQSNNEYHVELSDKLDIVPDISPRHSVSSSMSTGMILQQTRDKSFEASSNDFGDHYREVRCIEIHALGTNIIEEFNPPLTEESDDLPSQTDLDKLEDTGPQSVSYAFLRPETEQSVKSISETIDDFIKTCLDDMSPWPTMPKIMTFRELPLTRSRSCRASLMTTSSSFWTEEAEQHDGRPPMNFLNEFPVSLGWIPRKISVPLNDIKNEAHSFEGSQNTEEPIPSHAIEDQNIRIVPEEDITNVSNFFSGVVQMAQSQHQKELTDDQETRWAQVEEFEVDKTVKDVGVDSVLYSIESPSRWPIEFQRKQQEIIELWHACNVSLVHRTYFFLLFKGDPSDSFYLEVENRRLSFLRNTSLPEHSNMIVAEDGRTIMSSSSLRYLRRERQMLYKQMKKKLSLEERITIYSKWRIALNMKQRSLRLAQLVWTKTDMPHVRESASLVAKLIGFQEQGEALKEMFGLSFIPQQTNHRSFSFTYRKSLLM</sequence>
<feature type="domain" description="Kinesin motor" evidence="11">
    <location>
        <begin position="26"/>
        <end position="345"/>
    </location>
</feature>
<comment type="similarity">
    <text evidence="1">Belongs to the TRAFAC class myosin-kinesin ATPase superfamily. Kinesin family. KIN-7 subfamily.</text>
</comment>
<dbReference type="GO" id="GO:0005874">
    <property type="term" value="C:microtubule"/>
    <property type="evidence" value="ECO:0007669"/>
    <property type="project" value="UniProtKB-KW"/>
</dbReference>
<evidence type="ECO:0000256" key="7">
    <source>
        <dbReference type="PROSITE-ProRule" id="PRU00283"/>
    </source>
</evidence>
<dbReference type="Pfam" id="PF11995">
    <property type="entry name" value="DUF3490"/>
    <property type="match status" value="1"/>
</dbReference>
<comment type="caution">
    <text evidence="12">The sequence shown here is derived from an EMBL/GenBank/DDBJ whole genome shotgun (WGS) entry which is preliminary data.</text>
</comment>
<evidence type="ECO:0000313" key="12">
    <source>
        <dbReference type="EMBL" id="THU61390.1"/>
    </source>
</evidence>
<keyword evidence="13" id="KW-1185">Reference proteome</keyword>
<dbReference type="InterPro" id="IPR036961">
    <property type="entry name" value="Kinesin_motor_dom_sf"/>
</dbReference>
<dbReference type="Pfam" id="PF00225">
    <property type="entry name" value="Kinesin"/>
    <property type="match status" value="1"/>
</dbReference>
<dbReference type="InterPro" id="IPR027417">
    <property type="entry name" value="P-loop_NTPase"/>
</dbReference>
<evidence type="ECO:0000256" key="9">
    <source>
        <dbReference type="SAM" id="Coils"/>
    </source>
</evidence>
<evidence type="ECO:0000256" key="10">
    <source>
        <dbReference type="SAM" id="MobiDB-lite"/>
    </source>
</evidence>
<name>A0A4S8JHJ1_MUSBA</name>
<dbReference type="PROSITE" id="PS00411">
    <property type="entry name" value="KINESIN_MOTOR_1"/>
    <property type="match status" value="1"/>
</dbReference>
<dbReference type="InterPro" id="IPR027640">
    <property type="entry name" value="Kinesin-like_fam"/>
</dbReference>